<evidence type="ECO:0000313" key="3">
    <source>
        <dbReference type="Proteomes" id="UP000326344"/>
    </source>
</evidence>
<dbReference type="AlphaFoldDB" id="A0A5N1JSE7"/>
<dbReference type="EMBL" id="VTWS01000001">
    <property type="protein sequence ID" value="KAA9357232.1"/>
    <property type="molecule type" value="Genomic_DNA"/>
</dbReference>
<keyword evidence="3" id="KW-1185">Reference proteome</keyword>
<proteinExistence type="predicted"/>
<protein>
    <submittedName>
        <fullName evidence="2">Uncharacterized protein</fullName>
    </submittedName>
</protein>
<comment type="caution">
    <text evidence="2">The sequence shown here is derived from an EMBL/GenBank/DDBJ whole genome shotgun (WGS) entry which is preliminary data.</text>
</comment>
<feature type="compositionally biased region" description="Polar residues" evidence="1">
    <location>
        <begin position="82"/>
        <end position="94"/>
    </location>
</feature>
<name>A0A5N1JSE7_9BACT</name>
<dbReference type="Proteomes" id="UP000326344">
    <property type="component" value="Unassembled WGS sequence"/>
</dbReference>
<organism evidence="2 3">
    <name type="scientific">Larkinella humicola</name>
    <dbReference type="NCBI Taxonomy" id="2607654"/>
    <lineage>
        <taxon>Bacteria</taxon>
        <taxon>Pseudomonadati</taxon>
        <taxon>Bacteroidota</taxon>
        <taxon>Cytophagia</taxon>
        <taxon>Cytophagales</taxon>
        <taxon>Spirosomataceae</taxon>
        <taxon>Larkinella</taxon>
    </lineage>
</organism>
<feature type="region of interest" description="Disordered" evidence="1">
    <location>
        <begin position="49"/>
        <end position="104"/>
    </location>
</feature>
<evidence type="ECO:0000313" key="2">
    <source>
        <dbReference type="EMBL" id="KAA9357232.1"/>
    </source>
</evidence>
<sequence>MKIKLLTSCSGLGFSYAQGQEVDNVDPIVGADLVRHGLAIEQQNEAETATAAVSGTAENASASVPDAQTAQDTVDSEPDPIDTSTRANPSQTVATGKGASGKKP</sequence>
<dbReference type="RefSeq" id="WP_150875321.1">
    <property type="nucleotide sequence ID" value="NZ_VTWS01000001.1"/>
</dbReference>
<evidence type="ECO:0000256" key="1">
    <source>
        <dbReference type="SAM" id="MobiDB-lite"/>
    </source>
</evidence>
<gene>
    <name evidence="2" type="ORF">F0P93_05710</name>
</gene>
<accession>A0A5N1JSE7</accession>
<reference evidence="2 3" key="1">
    <citation type="submission" date="2019-09" db="EMBL/GenBank/DDBJ databases">
        <title>Genome Sequence of Larkinella sp MA1.</title>
        <authorList>
            <person name="Srinivasan S."/>
        </authorList>
    </citation>
    <scope>NUCLEOTIDE SEQUENCE [LARGE SCALE GENOMIC DNA]</scope>
    <source>
        <strain evidence="2 3">MA1</strain>
    </source>
</reference>
<feature type="compositionally biased region" description="Polar residues" evidence="1">
    <location>
        <begin position="56"/>
        <end position="73"/>
    </location>
</feature>